<reference evidence="2" key="1">
    <citation type="submission" date="2016-10" db="EMBL/GenBank/DDBJ databases">
        <authorList>
            <person name="Varghese N."/>
            <person name="Submissions S."/>
        </authorList>
    </citation>
    <scope>NUCLEOTIDE SEQUENCE [LARGE SCALE GENOMIC DNA]</scope>
    <source>
        <strain evidence="2">DSM 43163</strain>
    </source>
</reference>
<dbReference type="RefSeq" id="WP_103937776.1">
    <property type="nucleotide sequence ID" value="NZ_FNVO01000004.1"/>
</dbReference>
<gene>
    <name evidence="1" type="ORF">SAMN04489712_104344</name>
</gene>
<sequence>MTEAKRHLEELGTALTEAGFKVRVVVGDPPVLHVAGVGTAELAEQIGCRVNPLDGQLWFQWVALEVFLGRASDVPDVVERIKYIVHSQTSGGSD</sequence>
<dbReference type="AlphaFoldDB" id="A0A1H5Z4C6"/>
<proteinExistence type="predicted"/>
<organism evidence="1 2">
    <name type="scientific">Thermomonospora echinospora</name>
    <dbReference type="NCBI Taxonomy" id="1992"/>
    <lineage>
        <taxon>Bacteria</taxon>
        <taxon>Bacillati</taxon>
        <taxon>Actinomycetota</taxon>
        <taxon>Actinomycetes</taxon>
        <taxon>Streptosporangiales</taxon>
        <taxon>Thermomonosporaceae</taxon>
        <taxon>Thermomonospora</taxon>
    </lineage>
</organism>
<evidence type="ECO:0000313" key="1">
    <source>
        <dbReference type="EMBL" id="SEG31191.1"/>
    </source>
</evidence>
<dbReference type="EMBL" id="FNVO01000004">
    <property type="protein sequence ID" value="SEG31191.1"/>
    <property type="molecule type" value="Genomic_DNA"/>
</dbReference>
<protein>
    <submittedName>
        <fullName evidence="1">Uncharacterized protein</fullName>
    </submittedName>
</protein>
<dbReference type="Proteomes" id="UP000236723">
    <property type="component" value="Unassembled WGS sequence"/>
</dbReference>
<dbReference type="OrthoDB" id="3480344at2"/>
<accession>A0A1H5Z4C6</accession>
<evidence type="ECO:0000313" key="2">
    <source>
        <dbReference type="Proteomes" id="UP000236723"/>
    </source>
</evidence>
<name>A0A1H5Z4C6_9ACTN</name>
<keyword evidence="2" id="KW-1185">Reference proteome</keyword>